<dbReference type="AlphaFoldDB" id="A0A0S3R2Y1"/>
<dbReference type="OrthoDB" id="1436778at2759"/>
<dbReference type="EMBL" id="AP015034">
    <property type="protein sequence ID" value="BAT74858.1"/>
    <property type="molecule type" value="Genomic_DNA"/>
</dbReference>
<dbReference type="Proteomes" id="UP000291084">
    <property type="component" value="Chromosome 1"/>
</dbReference>
<reference evidence="2 3" key="1">
    <citation type="journal article" date="2015" name="Sci. Rep.">
        <title>The power of single molecule real-time sequencing technology in the de novo assembly of a eukaryotic genome.</title>
        <authorList>
            <person name="Sakai H."/>
            <person name="Naito K."/>
            <person name="Ogiso-Tanaka E."/>
            <person name="Takahashi Y."/>
            <person name="Iseki K."/>
            <person name="Muto C."/>
            <person name="Satou K."/>
            <person name="Teruya K."/>
            <person name="Shiroma A."/>
            <person name="Shimoji M."/>
            <person name="Hirano T."/>
            <person name="Itoh T."/>
            <person name="Kaga A."/>
            <person name="Tomooka N."/>
        </authorList>
    </citation>
    <scope>NUCLEOTIDE SEQUENCE [LARGE SCALE GENOMIC DNA]</scope>
    <source>
        <strain evidence="3">cv. Shumari</strain>
    </source>
</reference>
<evidence type="ECO:0000256" key="1">
    <source>
        <dbReference type="SAM" id="MobiDB-lite"/>
    </source>
</evidence>
<gene>
    <name evidence="2" type="primary">Vigan.01G262900</name>
    <name evidence="2" type="ORF">VIGAN_01262900</name>
</gene>
<name>A0A0S3R2Y1_PHAAN</name>
<proteinExistence type="predicted"/>
<evidence type="ECO:0000313" key="2">
    <source>
        <dbReference type="EMBL" id="BAT74858.1"/>
    </source>
</evidence>
<evidence type="ECO:0008006" key="4">
    <source>
        <dbReference type="Google" id="ProtNLM"/>
    </source>
</evidence>
<accession>A0A0S3R2Y1</accession>
<evidence type="ECO:0000313" key="3">
    <source>
        <dbReference type="Proteomes" id="UP000291084"/>
    </source>
</evidence>
<protein>
    <recommendedName>
        <fullName evidence="4">Retrotransposon Copia-like N-terminal domain-containing protein</fullName>
    </recommendedName>
</protein>
<organism evidence="2 3">
    <name type="scientific">Vigna angularis var. angularis</name>
    <dbReference type="NCBI Taxonomy" id="157739"/>
    <lineage>
        <taxon>Eukaryota</taxon>
        <taxon>Viridiplantae</taxon>
        <taxon>Streptophyta</taxon>
        <taxon>Embryophyta</taxon>
        <taxon>Tracheophyta</taxon>
        <taxon>Spermatophyta</taxon>
        <taxon>Magnoliopsida</taxon>
        <taxon>eudicotyledons</taxon>
        <taxon>Gunneridae</taxon>
        <taxon>Pentapetalae</taxon>
        <taxon>rosids</taxon>
        <taxon>fabids</taxon>
        <taxon>Fabales</taxon>
        <taxon>Fabaceae</taxon>
        <taxon>Papilionoideae</taxon>
        <taxon>50 kb inversion clade</taxon>
        <taxon>NPAAA clade</taxon>
        <taxon>indigoferoid/millettioid clade</taxon>
        <taxon>Phaseoleae</taxon>
        <taxon>Vigna</taxon>
    </lineage>
</organism>
<sequence>MASSTSAVTLSNSSSPSNSSFLSQTFNTPISLKLDEINFLIWKQQVMATIRGLKLLHFLDKTATSQNFLNVGDQMSNMINPKFLEHE</sequence>
<feature type="region of interest" description="Disordered" evidence="1">
    <location>
        <begin position="1"/>
        <end position="22"/>
    </location>
</feature>
<keyword evidence="3" id="KW-1185">Reference proteome</keyword>